<dbReference type="Gene3D" id="3.40.50.1360">
    <property type="match status" value="1"/>
</dbReference>
<dbReference type="eggNOG" id="KOG3075">
    <property type="taxonomic scope" value="Eukaryota"/>
</dbReference>
<comment type="similarity">
    <text evidence="3">Belongs to the ribose 5-phosphate isomerase family.</text>
</comment>
<feature type="compositionally biased region" description="Low complexity" evidence="6">
    <location>
        <begin position="24"/>
        <end position="50"/>
    </location>
</feature>
<dbReference type="Gene3D" id="3.30.70.260">
    <property type="match status" value="1"/>
</dbReference>
<dbReference type="GeneID" id="8243614"/>
<evidence type="ECO:0000256" key="2">
    <source>
        <dbReference type="ARBA" id="ARBA00004988"/>
    </source>
</evidence>
<gene>
    <name evidence="7" type="primary">RPIA_2</name>
    <name evidence="7" type="ORF">MICPUN_100773</name>
</gene>
<evidence type="ECO:0000256" key="1">
    <source>
        <dbReference type="ARBA" id="ARBA00001713"/>
    </source>
</evidence>
<accession>C1E7C6</accession>
<reference evidence="7 8" key="1">
    <citation type="journal article" date="2009" name="Science">
        <title>Green evolution and dynamic adaptations revealed by genomes of the marine picoeukaryotes Micromonas.</title>
        <authorList>
            <person name="Worden A.Z."/>
            <person name="Lee J.H."/>
            <person name="Mock T."/>
            <person name="Rouze P."/>
            <person name="Simmons M.P."/>
            <person name="Aerts A.L."/>
            <person name="Allen A.E."/>
            <person name="Cuvelier M.L."/>
            <person name="Derelle E."/>
            <person name="Everett M.V."/>
            <person name="Foulon E."/>
            <person name="Grimwood J."/>
            <person name="Gundlach H."/>
            <person name="Henrissat B."/>
            <person name="Napoli C."/>
            <person name="McDonald S.M."/>
            <person name="Parker M.S."/>
            <person name="Rombauts S."/>
            <person name="Salamov A."/>
            <person name="Von Dassow P."/>
            <person name="Badger J.H."/>
            <person name="Coutinho P.M."/>
            <person name="Demir E."/>
            <person name="Dubchak I."/>
            <person name="Gentemann C."/>
            <person name="Eikrem W."/>
            <person name="Gready J.E."/>
            <person name="John U."/>
            <person name="Lanier W."/>
            <person name="Lindquist E.A."/>
            <person name="Lucas S."/>
            <person name="Mayer K.F."/>
            <person name="Moreau H."/>
            <person name="Not F."/>
            <person name="Otillar R."/>
            <person name="Panaud O."/>
            <person name="Pangilinan J."/>
            <person name="Paulsen I."/>
            <person name="Piegu B."/>
            <person name="Poliakov A."/>
            <person name="Robbens S."/>
            <person name="Schmutz J."/>
            <person name="Toulza E."/>
            <person name="Wyss T."/>
            <person name="Zelensky A."/>
            <person name="Zhou K."/>
            <person name="Armbrust E.V."/>
            <person name="Bhattacharya D."/>
            <person name="Goodenough U.W."/>
            <person name="Van de Peer Y."/>
            <person name="Grigoriev I.V."/>
        </authorList>
    </citation>
    <scope>NUCLEOTIDE SEQUENCE [LARGE SCALE GENOMIC DNA]</scope>
    <source>
        <strain evidence="8">RCC299 / NOUM17</strain>
    </source>
</reference>
<dbReference type="InterPro" id="IPR037171">
    <property type="entry name" value="NagB/RpiA_transferase-like"/>
</dbReference>
<evidence type="ECO:0000313" key="7">
    <source>
        <dbReference type="EMBL" id="ACO63956.1"/>
    </source>
</evidence>
<dbReference type="InterPro" id="IPR050262">
    <property type="entry name" value="Ribose-5P_isomerase"/>
</dbReference>
<dbReference type="KEGG" id="mis:MICPUN_100773"/>
<dbReference type="OMA" id="FPCTAVI"/>
<dbReference type="PANTHER" id="PTHR43748">
    <property type="entry name" value="RIBOSE-5-PHOSPHATE ISOMERASE 3, CHLOROPLASTIC-RELATED"/>
    <property type="match status" value="1"/>
</dbReference>
<feature type="region of interest" description="Disordered" evidence="6">
    <location>
        <begin position="16"/>
        <end position="50"/>
    </location>
</feature>
<dbReference type="FunCoup" id="C1E7C6">
    <property type="interactions" value="501"/>
</dbReference>
<dbReference type="GO" id="GO:0004751">
    <property type="term" value="F:ribose-5-phosphate isomerase activity"/>
    <property type="evidence" value="ECO:0007669"/>
    <property type="project" value="UniProtKB-EC"/>
</dbReference>
<dbReference type="InterPro" id="IPR004788">
    <property type="entry name" value="Ribose5P_isomerase_type_A"/>
</dbReference>
<dbReference type="Pfam" id="PF06026">
    <property type="entry name" value="Rib_5-P_isom_A"/>
    <property type="match status" value="1"/>
</dbReference>
<proteinExistence type="inferred from homology"/>
<keyword evidence="5 7" id="KW-0413">Isomerase</keyword>
<name>C1E7C6_MICCC</name>
<protein>
    <recommendedName>
        <fullName evidence="4">ribose-5-phosphate isomerase</fullName>
        <ecNumber evidence="4">5.3.1.6</ecNumber>
    </recommendedName>
</protein>
<dbReference type="GO" id="GO:0009052">
    <property type="term" value="P:pentose-phosphate shunt, non-oxidative branch"/>
    <property type="evidence" value="ECO:0007669"/>
    <property type="project" value="InterPro"/>
</dbReference>
<organism evidence="7 8">
    <name type="scientific">Micromonas commoda (strain RCC299 / NOUM17 / CCMP2709)</name>
    <name type="common">Picoplanktonic green alga</name>
    <dbReference type="NCBI Taxonomy" id="296587"/>
    <lineage>
        <taxon>Eukaryota</taxon>
        <taxon>Viridiplantae</taxon>
        <taxon>Chlorophyta</taxon>
        <taxon>Mamiellophyceae</taxon>
        <taxon>Mamiellales</taxon>
        <taxon>Mamiellaceae</taxon>
        <taxon>Micromonas</taxon>
    </lineage>
</organism>
<dbReference type="SUPFAM" id="SSF100950">
    <property type="entry name" value="NagB/RpiA/CoA transferase-like"/>
    <property type="match status" value="1"/>
</dbReference>
<evidence type="ECO:0000256" key="4">
    <source>
        <dbReference type="ARBA" id="ARBA00011959"/>
    </source>
</evidence>
<evidence type="ECO:0000256" key="5">
    <source>
        <dbReference type="ARBA" id="ARBA00023235"/>
    </source>
</evidence>
<dbReference type="Proteomes" id="UP000002009">
    <property type="component" value="Chromosome 5"/>
</dbReference>
<dbReference type="AlphaFoldDB" id="C1E7C6"/>
<dbReference type="InParanoid" id="C1E7C6"/>
<keyword evidence="8" id="KW-1185">Reference proteome</keyword>
<evidence type="ECO:0000256" key="3">
    <source>
        <dbReference type="ARBA" id="ARBA00008088"/>
    </source>
</evidence>
<evidence type="ECO:0000313" key="8">
    <source>
        <dbReference type="Proteomes" id="UP000002009"/>
    </source>
</evidence>
<evidence type="ECO:0000256" key="6">
    <source>
        <dbReference type="SAM" id="MobiDB-lite"/>
    </source>
</evidence>
<dbReference type="EC" id="5.3.1.6" evidence="4"/>
<dbReference type="PANTHER" id="PTHR43748:SF1">
    <property type="entry name" value="RIBOSE-5-PHOSPHATE ISOMERASE 4, CHLOROPLASTIC-RELATED"/>
    <property type="match status" value="1"/>
</dbReference>
<dbReference type="RefSeq" id="XP_002502698.1">
    <property type="nucleotide sequence ID" value="XM_002502652.1"/>
</dbReference>
<dbReference type="OrthoDB" id="1555531at2759"/>
<sequence length="328" mass="34188">MPTVALSVPAIARVHRPRPRTTARGRAPTRVARASAAGAPDEASAGAAASSSESDALRKCAIAFVDRHVSSGDRVGIGAGPMVSLVLAEIHDRLADSRLDDVQAVPTGTLTAKEAAVAGVPVTSLENVPAVDVCVLQADEAVTYRSEKSPGIAAIVGREQRPVQPDLILTRKVIRKSVKVVLLVSALGDPVPLGGSVPVAIVGGQSEWEECAEELDDIFLGDADVWRRGAEVEANPRGGKAPYLSADGVHTIVDLRFNDPLNDGERWDDGFQLFGSAATPYQIAAEVETVDGVLAHGIVTQADSVMWPDASDASGVGEFVVANKGLSR</sequence>
<comment type="catalytic activity">
    <reaction evidence="1">
        <text>aldehydo-D-ribose 5-phosphate = D-ribulose 5-phosphate</text>
        <dbReference type="Rhea" id="RHEA:14657"/>
        <dbReference type="ChEBI" id="CHEBI:58121"/>
        <dbReference type="ChEBI" id="CHEBI:58273"/>
        <dbReference type="EC" id="5.3.1.6"/>
    </reaction>
</comment>
<dbReference type="UniPathway" id="UPA00115">
    <property type="reaction ID" value="UER00412"/>
</dbReference>
<comment type="pathway">
    <text evidence="2">Carbohydrate degradation; pentose phosphate pathway; D-ribose 5-phosphate from D-ribulose 5-phosphate (non-oxidative stage): step 1/1.</text>
</comment>
<dbReference type="EMBL" id="CP001326">
    <property type="protein sequence ID" value="ACO63956.1"/>
    <property type="molecule type" value="Genomic_DNA"/>
</dbReference>
<dbReference type="STRING" id="296587.C1E7C6"/>